<feature type="domain" description="Cation-transporting P-type ATPase N-terminal" evidence="16">
    <location>
        <begin position="5"/>
        <end position="79"/>
    </location>
</feature>
<evidence type="ECO:0000313" key="17">
    <source>
        <dbReference type="EMBL" id="MBM6998234.1"/>
    </source>
</evidence>
<evidence type="ECO:0000259" key="16">
    <source>
        <dbReference type="SMART" id="SM00831"/>
    </source>
</evidence>
<dbReference type="Pfam" id="PF00689">
    <property type="entry name" value="Cation_ATPase_C"/>
    <property type="match status" value="1"/>
</dbReference>
<comment type="similarity">
    <text evidence="2">Belongs to the cation transport ATPase (P-type) (TC 3.A.3) family. Type IIA subfamily.</text>
</comment>
<dbReference type="Gene3D" id="3.40.50.1000">
    <property type="entry name" value="HAD superfamily/HAD-like"/>
    <property type="match status" value="1"/>
</dbReference>
<evidence type="ECO:0000313" key="18">
    <source>
        <dbReference type="Proteomes" id="UP001516620"/>
    </source>
</evidence>
<dbReference type="Gene3D" id="3.40.1110.10">
    <property type="entry name" value="Calcium-transporting ATPase, cytoplasmic domain N"/>
    <property type="match status" value="1"/>
</dbReference>
<keyword evidence="4" id="KW-1003">Cell membrane</keyword>
<evidence type="ECO:0000256" key="9">
    <source>
        <dbReference type="ARBA" id="ARBA00022842"/>
    </source>
</evidence>
<keyword evidence="7" id="KW-0547">Nucleotide-binding</keyword>
<dbReference type="Gene3D" id="1.20.1110.10">
    <property type="entry name" value="Calcium-transporting ATPase, transmembrane domain"/>
    <property type="match status" value="1"/>
</dbReference>
<dbReference type="SUPFAM" id="SSF81653">
    <property type="entry name" value="Calcium ATPase, transduction domain A"/>
    <property type="match status" value="1"/>
</dbReference>
<dbReference type="InterPro" id="IPR044492">
    <property type="entry name" value="P_typ_ATPase_HD_dom"/>
</dbReference>
<feature type="transmembrane region" description="Helical" evidence="15">
    <location>
        <begin position="855"/>
        <end position="873"/>
    </location>
</feature>
<keyword evidence="13 15" id="KW-0472">Membrane</keyword>
<dbReference type="InterPro" id="IPR023214">
    <property type="entry name" value="HAD_sf"/>
</dbReference>
<name>A0ABS2HDT1_9BACL</name>
<dbReference type="InterPro" id="IPR050510">
    <property type="entry name" value="Cation_transp_ATPase_P-type"/>
</dbReference>
<dbReference type="SFLD" id="SFLDG00002">
    <property type="entry name" value="C1.7:_P-type_atpase_like"/>
    <property type="match status" value="1"/>
</dbReference>
<dbReference type="NCBIfam" id="TIGR01116">
    <property type="entry name" value="ATPase-IIA1_Ca"/>
    <property type="match status" value="1"/>
</dbReference>
<keyword evidence="3" id="KW-0813">Transport</keyword>
<dbReference type="InterPro" id="IPR004014">
    <property type="entry name" value="ATPase_P-typ_cation-transptr_N"/>
</dbReference>
<gene>
    <name evidence="17" type="ORF">IM700_021410</name>
</gene>
<evidence type="ECO:0000256" key="5">
    <source>
        <dbReference type="ARBA" id="ARBA00022553"/>
    </source>
</evidence>
<dbReference type="InterPro" id="IPR023299">
    <property type="entry name" value="ATPase_P-typ_cyto_dom_N"/>
</dbReference>
<dbReference type="PANTHER" id="PTHR43294:SF21">
    <property type="entry name" value="CATION TRANSPORTING ATPASE"/>
    <property type="match status" value="1"/>
</dbReference>
<evidence type="ECO:0000256" key="14">
    <source>
        <dbReference type="SAM" id="MobiDB-lite"/>
    </source>
</evidence>
<evidence type="ECO:0000256" key="15">
    <source>
        <dbReference type="SAM" id="Phobius"/>
    </source>
</evidence>
<evidence type="ECO:0000256" key="10">
    <source>
        <dbReference type="ARBA" id="ARBA00022967"/>
    </source>
</evidence>
<dbReference type="Pfam" id="PF13246">
    <property type="entry name" value="Cation_ATPase"/>
    <property type="match status" value="1"/>
</dbReference>
<proteinExistence type="inferred from homology"/>
<dbReference type="InterPro" id="IPR008250">
    <property type="entry name" value="ATPase_P-typ_transduc_dom_A_sf"/>
</dbReference>
<evidence type="ECO:0000256" key="12">
    <source>
        <dbReference type="ARBA" id="ARBA00023065"/>
    </source>
</evidence>
<keyword evidence="8" id="KW-0067">ATP-binding</keyword>
<dbReference type="SFLD" id="SFLDF00027">
    <property type="entry name" value="p-type_atpase"/>
    <property type="match status" value="1"/>
</dbReference>
<dbReference type="InterPro" id="IPR036412">
    <property type="entry name" value="HAD-like_sf"/>
</dbReference>
<dbReference type="PANTHER" id="PTHR43294">
    <property type="entry name" value="SODIUM/POTASSIUM-TRANSPORTING ATPASE SUBUNIT ALPHA"/>
    <property type="match status" value="1"/>
</dbReference>
<evidence type="ECO:0000256" key="1">
    <source>
        <dbReference type="ARBA" id="ARBA00004651"/>
    </source>
</evidence>
<feature type="transmembrane region" description="Helical" evidence="15">
    <location>
        <begin position="273"/>
        <end position="299"/>
    </location>
</feature>
<evidence type="ECO:0000256" key="7">
    <source>
        <dbReference type="ARBA" id="ARBA00022741"/>
    </source>
</evidence>
<feature type="region of interest" description="Disordered" evidence="14">
    <location>
        <begin position="911"/>
        <end position="934"/>
    </location>
</feature>
<dbReference type="SUPFAM" id="SSF56784">
    <property type="entry name" value="HAD-like"/>
    <property type="match status" value="1"/>
</dbReference>
<dbReference type="SFLD" id="SFLDS00003">
    <property type="entry name" value="Haloacid_Dehalogenase"/>
    <property type="match status" value="1"/>
</dbReference>
<dbReference type="SUPFAM" id="SSF81660">
    <property type="entry name" value="Metal cation-transporting ATPase, ATP-binding domain N"/>
    <property type="match status" value="1"/>
</dbReference>
<dbReference type="InterPro" id="IPR006068">
    <property type="entry name" value="ATPase_P-typ_cation-transptr_C"/>
</dbReference>
<feature type="transmembrane region" description="Helical" evidence="15">
    <location>
        <begin position="247"/>
        <end position="267"/>
    </location>
</feature>
<evidence type="ECO:0000256" key="8">
    <source>
        <dbReference type="ARBA" id="ARBA00022840"/>
    </source>
</evidence>
<dbReference type="InterPro" id="IPR001757">
    <property type="entry name" value="P_typ_ATPase"/>
</dbReference>
<feature type="transmembrane region" description="Helical" evidence="15">
    <location>
        <begin position="62"/>
        <end position="78"/>
    </location>
</feature>
<dbReference type="InterPro" id="IPR059000">
    <property type="entry name" value="ATPase_P-type_domA"/>
</dbReference>
<evidence type="ECO:0000256" key="4">
    <source>
        <dbReference type="ARBA" id="ARBA00022475"/>
    </source>
</evidence>
<dbReference type="InterPro" id="IPR018303">
    <property type="entry name" value="ATPase_P-typ_P_site"/>
</dbReference>
<accession>A0ABS2HDT1</accession>
<feature type="transmembrane region" description="Helical" evidence="15">
    <location>
        <begin position="893"/>
        <end position="912"/>
    </location>
</feature>
<feature type="transmembrane region" description="Helical" evidence="15">
    <location>
        <begin position="738"/>
        <end position="760"/>
    </location>
</feature>
<dbReference type="PRINTS" id="PR00120">
    <property type="entry name" value="HATPASE"/>
</dbReference>
<comment type="subcellular location">
    <subcellularLocation>
        <location evidence="1">Cell membrane</location>
        <topology evidence="1">Multi-pass membrane protein</topology>
    </subcellularLocation>
</comment>
<dbReference type="Pfam" id="PF00122">
    <property type="entry name" value="E1-E2_ATPase"/>
    <property type="match status" value="1"/>
</dbReference>
<evidence type="ECO:0000256" key="13">
    <source>
        <dbReference type="ARBA" id="ARBA00023136"/>
    </source>
</evidence>
<keyword evidence="18" id="KW-1185">Reference proteome</keyword>
<protein>
    <submittedName>
        <fullName evidence="17">Calcium-translocating P-type ATPase, SERCA-type</fullName>
    </submittedName>
</protein>
<evidence type="ECO:0000256" key="3">
    <source>
        <dbReference type="ARBA" id="ARBA00022448"/>
    </source>
</evidence>
<sequence length="934" mass="102282">MEQKFWHQWSSEALLERFGVTREQGLTDEEALKRREESGWNELQEGERISPILLFLNQFKDFMMLVLMGATLISGFLGEYLDAITIIAIVILNGVLGFIQEFRAERSLRALKELSAPHANVLRHGVVKNIPARELVPGDIVLLESGDRIPADIRWLATNSLDVEESALTGESHPVGKHAGVLSESDVPLGDQKNIGFMGTMITRGTGRGVVIRTGMDTEMGKIADLIQNTEVQETPLQRRLEQLGKILIYMALGLTVVVVLLGILQGQPANSMFFAGVSLAVAAIPEGLPAIVTIALALGVQRMIKRKAIVRKLPSVETLGCASVICSDKTGTLTQNKMTVTRVWLEGRSLEVTGEGYEPVGNILDQGMPVDLRKDQSLRRLLQISALCSNAVIYEDDPEKRGRRKTKEEAAQVGPLWKLKGDPTEGALVTLASKMGLSPVTLSGMYARDQEFPFDSKRKRMSVIVSHQGGKMALVKGAPDMLLERCSYILWEGKVVPFTGTFRQKVQAANEQMARSALRVLGMAYRDLKPAEGSDHEDHVESQLIFVGLTGMIDPPRREARDAITVCRRAGIKTVMITGDHGLTAEAIAADLGILPRGGTSMSGQQLEMLSDEELEKQVENIYVYSRVSPEHKLRIVKALQRNGHVVAMTGDGVNDAPAIKAADIGIAMGITGTDVSKEASSLILSDDNFTSIVAAIEEGRSIYENIRKFIRYLLASNVGEILTMFFAMLAGLPLPLLPIQILWVNLVTDGLPAMALGVDQPEKDLMEHKPRGANENIFARRLGWKIISRGVLIGLCTLGAFWLTLRVAPSDPAQLIKAQSVAFATLVMAQLIHVFDCRSSRSIFHRNILQNKYLVAAVLSSIALLLGVMYIEPLQPIFKTVPLGMREWAITLVAAGIPTFLMGAGSVWSSKRNRRSSGPRPFVTAKSTNIRA</sequence>
<feature type="transmembrane region" description="Helical" evidence="15">
    <location>
        <begin position="788"/>
        <end position="805"/>
    </location>
</feature>
<dbReference type="InterPro" id="IPR023298">
    <property type="entry name" value="ATPase_P-typ_TM_dom_sf"/>
</dbReference>
<dbReference type="Pfam" id="PF00690">
    <property type="entry name" value="Cation_ATPase_N"/>
    <property type="match status" value="1"/>
</dbReference>
<dbReference type="Proteomes" id="UP001516620">
    <property type="component" value="Unassembled WGS sequence"/>
</dbReference>
<dbReference type="PRINTS" id="PR00119">
    <property type="entry name" value="CATATPASE"/>
</dbReference>
<feature type="transmembrane region" description="Helical" evidence="15">
    <location>
        <begin position="711"/>
        <end position="732"/>
    </location>
</feature>
<organism evidence="17 18">
    <name type="scientific">Paenibacillus rhizolycopersici</name>
    <dbReference type="NCBI Taxonomy" id="2780073"/>
    <lineage>
        <taxon>Bacteria</taxon>
        <taxon>Bacillati</taxon>
        <taxon>Bacillota</taxon>
        <taxon>Bacilli</taxon>
        <taxon>Bacillales</taxon>
        <taxon>Paenibacillaceae</taxon>
        <taxon>Paenibacillus</taxon>
    </lineage>
</organism>
<reference evidence="17 18" key="1">
    <citation type="submission" date="2021-01" db="EMBL/GenBank/DDBJ databases">
        <title>Paenibacillus sp.nov. isolated from the rhizosphere soil of tomato plant.</title>
        <authorList>
            <person name="Thin K.K."/>
            <person name="Zhang X."/>
            <person name="He S."/>
        </authorList>
    </citation>
    <scope>NUCLEOTIDE SEQUENCE [LARGE SCALE GENOMIC DNA]</scope>
    <source>
        <strain evidence="17 18">DXFW5</strain>
    </source>
</reference>
<evidence type="ECO:0000256" key="11">
    <source>
        <dbReference type="ARBA" id="ARBA00022989"/>
    </source>
</evidence>
<dbReference type="InterPro" id="IPR005782">
    <property type="entry name" value="P-type_ATPase_IIA"/>
</dbReference>
<keyword evidence="11 15" id="KW-1133">Transmembrane helix</keyword>
<dbReference type="RefSeq" id="WP_193418630.1">
    <property type="nucleotide sequence ID" value="NZ_JADCNN020000031.1"/>
</dbReference>
<evidence type="ECO:0000256" key="2">
    <source>
        <dbReference type="ARBA" id="ARBA00005675"/>
    </source>
</evidence>
<keyword evidence="6 15" id="KW-0812">Transmembrane</keyword>
<keyword evidence="12" id="KW-0406">Ion transport</keyword>
<dbReference type="SUPFAM" id="SSF81665">
    <property type="entry name" value="Calcium ATPase, transmembrane domain M"/>
    <property type="match status" value="1"/>
</dbReference>
<dbReference type="CDD" id="cd02089">
    <property type="entry name" value="P-type_ATPase_Ca_prok"/>
    <property type="match status" value="1"/>
</dbReference>
<dbReference type="NCBIfam" id="TIGR01494">
    <property type="entry name" value="ATPase_P-type"/>
    <property type="match status" value="3"/>
</dbReference>
<keyword evidence="9" id="KW-0460">Magnesium</keyword>
<dbReference type="PROSITE" id="PS00154">
    <property type="entry name" value="ATPASE_E1_E2"/>
    <property type="match status" value="1"/>
</dbReference>
<evidence type="ECO:0000256" key="6">
    <source>
        <dbReference type="ARBA" id="ARBA00022692"/>
    </source>
</evidence>
<feature type="transmembrane region" description="Helical" evidence="15">
    <location>
        <begin position="817"/>
        <end position="834"/>
    </location>
</feature>
<comment type="caution">
    <text evidence="17">The sequence shown here is derived from an EMBL/GenBank/DDBJ whole genome shotgun (WGS) entry which is preliminary data.</text>
</comment>
<keyword evidence="10" id="KW-1278">Translocase</keyword>
<dbReference type="SMART" id="SM00831">
    <property type="entry name" value="Cation_ATPase_N"/>
    <property type="match status" value="1"/>
</dbReference>
<dbReference type="EMBL" id="JADCNN020000031">
    <property type="protein sequence ID" value="MBM6998234.1"/>
    <property type="molecule type" value="Genomic_DNA"/>
</dbReference>
<dbReference type="Gene3D" id="2.70.150.10">
    <property type="entry name" value="Calcium-transporting ATPase, cytoplasmic transduction domain A"/>
    <property type="match status" value="1"/>
</dbReference>
<keyword evidence="5" id="KW-0597">Phosphoprotein</keyword>